<comment type="caution">
    <text evidence="1">The sequence shown here is derived from an EMBL/GenBank/DDBJ whole genome shotgun (WGS) entry which is preliminary data.</text>
</comment>
<reference evidence="1" key="1">
    <citation type="submission" date="2022-07" db="EMBL/GenBank/DDBJ databases">
        <title>Phylogenomic reconstructions and comparative analyses of Kickxellomycotina fungi.</title>
        <authorList>
            <person name="Reynolds N.K."/>
            <person name="Stajich J.E."/>
            <person name="Barry K."/>
            <person name="Grigoriev I.V."/>
            <person name="Crous P."/>
            <person name="Smith M.E."/>
        </authorList>
    </citation>
    <scope>NUCLEOTIDE SEQUENCE</scope>
    <source>
        <strain evidence="1">NBRC 100468</strain>
    </source>
</reference>
<name>A0A9W7ZH13_9FUNG</name>
<proteinExistence type="predicted"/>
<dbReference type="EMBL" id="JANBPU010000877">
    <property type="protein sequence ID" value="KAJ1908830.1"/>
    <property type="molecule type" value="Genomic_DNA"/>
</dbReference>
<dbReference type="InterPro" id="IPR012547">
    <property type="entry name" value="PDDEXK_9"/>
</dbReference>
<keyword evidence="2" id="KW-1185">Reference proteome</keyword>
<dbReference type="Proteomes" id="UP001150538">
    <property type="component" value="Unassembled WGS sequence"/>
</dbReference>
<accession>A0A9W7ZH13</accession>
<dbReference type="Pfam" id="PF08011">
    <property type="entry name" value="PDDEXK_9"/>
    <property type="match status" value="1"/>
</dbReference>
<dbReference type="AlphaFoldDB" id="A0A9W7ZH13"/>
<evidence type="ECO:0000313" key="1">
    <source>
        <dbReference type="EMBL" id="KAJ1908830.1"/>
    </source>
</evidence>
<sequence>MLYSKTIKIENSFTTIGRDSSPLVVRVMTKAYYNGYLALAPGNRIVIPNNEVLESWLKFLGYWIEESEFITNGLDSLVKCDYVGFSKSIKDILLSGISIGPEQKELVYHNLVYLSFILRGIHPHYSVTSEAHAGAGKCDIALMPRGDMDLGFIIEFKRLVKQQIKGKSKTPEEWLNKLLKKSNQKGIEQILNKEYFCLYEQHPKVTKLA</sequence>
<gene>
    <name evidence="1" type="ORF">H4219_006465</name>
</gene>
<protein>
    <submittedName>
        <fullName evidence="1">Uncharacterized protein</fullName>
    </submittedName>
</protein>
<organism evidence="1 2">
    <name type="scientific">Mycoemilia scoparia</name>
    <dbReference type="NCBI Taxonomy" id="417184"/>
    <lineage>
        <taxon>Eukaryota</taxon>
        <taxon>Fungi</taxon>
        <taxon>Fungi incertae sedis</taxon>
        <taxon>Zoopagomycota</taxon>
        <taxon>Kickxellomycotina</taxon>
        <taxon>Kickxellomycetes</taxon>
        <taxon>Kickxellales</taxon>
        <taxon>Kickxellaceae</taxon>
        <taxon>Mycoemilia</taxon>
    </lineage>
</organism>
<evidence type="ECO:0000313" key="2">
    <source>
        <dbReference type="Proteomes" id="UP001150538"/>
    </source>
</evidence>
<feature type="non-terminal residue" evidence="1">
    <location>
        <position position="209"/>
    </location>
</feature>